<feature type="signal peptide" evidence="1">
    <location>
        <begin position="1"/>
        <end position="19"/>
    </location>
</feature>
<dbReference type="EMBL" id="JABFCZ010000005">
    <property type="protein sequence ID" value="MBD1545792.1"/>
    <property type="molecule type" value="Genomic_DNA"/>
</dbReference>
<evidence type="ECO:0000256" key="1">
    <source>
        <dbReference type="SAM" id="SignalP"/>
    </source>
</evidence>
<gene>
    <name evidence="2" type="ORF">HK439_05925</name>
</gene>
<comment type="caution">
    <text evidence="2">The sequence shown here is derived from an EMBL/GenBank/DDBJ whole genome shotgun (WGS) entry which is preliminary data.</text>
</comment>
<sequence length="199" mass="21016">MIRYALAATLLIAPVTTQAAQMETGGHMGHDHQMQHNAGTGMQATGMQTQQTPTEPGQGAFAAIQEIVNLLAADPETDWSKVNIPALRAHLIDMNNVTLHAKAEATPVDNGYRFTVTGSGEVKESIRRMVKAHAATMNGVAGFSYTAEDSVDGAVLTVTVADPADLTKLHALGFIGVMTLGAHHQAHHLAIAEGMSPHH</sequence>
<accession>A0A926P389</accession>
<evidence type="ECO:0000313" key="2">
    <source>
        <dbReference type="EMBL" id="MBD1545792.1"/>
    </source>
</evidence>
<organism evidence="2 3">
    <name type="scientific">Roseibium aggregatum</name>
    <dbReference type="NCBI Taxonomy" id="187304"/>
    <lineage>
        <taxon>Bacteria</taxon>
        <taxon>Pseudomonadati</taxon>
        <taxon>Pseudomonadota</taxon>
        <taxon>Alphaproteobacteria</taxon>
        <taxon>Hyphomicrobiales</taxon>
        <taxon>Stappiaceae</taxon>
        <taxon>Roseibium</taxon>
    </lineage>
</organism>
<proteinExistence type="predicted"/>
<feature type="chain" id="PRO_5037642887" evidence="1">
    <location>
        <begin position="20"/>
        <end position="199"/>
    </location>
</feature>
<evidence type="ECO:0000313" key="3">
    <source>
        <dbReference type="Proteomes" id="UP000598467"/>
    </source>
</evidence>
<name>A0A926P389_9HYPH</name>
<reference evidence="2" key="1">
    <citation type="submission" date="2020-05" db="EMBL/GenBank/DDBJ databases">
        <title>Identification of trans-AT polyketide cluster in two marine bacteria, producers of a novel glutaramide-containing polyketide sesbanimide D and analogs.</title>
        <authorList>
            <person name="Kacar D."/>
            <person name="Rodriguez P."/>
            <person name="Canedo L."/>
            <person name="Gonzalez E."/>
            <person name="Galan B."/>
            <person name="De La Calle F."/>
            <person name="Garcia J.L."/>
        </authorList>
    </citation>
    <scope>NUCLEOTIDE SEQUENCE</scope>
    <source>
        <strain evidence="2">PHM038</strain>
    </source>
</reference>
<keyword evidence="1" id="KW-0732">Signal</keyword>
<dbReference type="AlphaFoldDB" id="A0A926P389"/>
<protein>
    <submittedName>
        <fullName evidence="2">Uncharacterized protein</fullName>
    </submittedName>
</protein>
<dbReference type="RefSeq" id="WP_190290457.1">
    <property type="nucleotide sequence ID" value="NZ_JABFCZ010000005.1"/>
</dbReference>
<dbReference type="Proteomes" id="UP000598467">
    <property type="component" value="Unassembled WGS sequence"/>
</dbReference>